<dbReference type="EMBL" id="JACMRX010000001">
    <property type="protein sequence ID" value="KAF7997479.1"/>
    <property type="molecule type" value="Genomic_DNA"/>
</dbReference>
<protein>
    <submittedName>
        <fullName evidence="1">Uncharacterized protein</fullName>
    </submittedName>
</protein>
<organism evidence="1 2">
    <name type="scientific">Aphidius gifuensis</name>
    <name type="common">Parasitoid wasp</name>
    <dbReference type="NCBI Taxonomy" id="684658"/>
    <lineage>
        <taxon>Eukaryota</taxon>
        <taxon>Metazoa</taxon>
        <taxon>Ecdysozoa</taxon>
        <taxon>Arthropoda</taxon>
        <taxon>Hexapoda</taxon>
        <taxon>Insecta</taxon>
        <taxon>Pterygota</taxon>
        <taxon>Neoptera</taxon>
        <taxon>Endopterygota</taxon>
        <taxon>Hymenoptera</taxon>
        <taxon>Apocrita</taxon>
        <taxon>Ichneumonoidea</taxon>
        <taxon>Braconidae</taxon>
        <taxon>Aphidiinae</taxon>
        <taxon>Aphidius</taxon>
    </lineage>
</organism>
<sequence>MASGSVGDDLDVGSGMGTSIVQPFLFLQIDWSGVTEISSDTSDTLPLPIPTKSLFLTIPSLFDLFGTSANTFLKILHMNLFFNLFLFMQYI</sequence>
<dbReference type="Proteomes" id="UP000639338">
    <property type="component" value="Unassembled WGS sequence"/>
</dbReference>
<comment type="caution">
    <text evidence="1">The sequence shown here is derived from an EMBL/GenBank/DDBJ whole genome shotgun (WGS) entry which is preliminary data.</text>
</comment>
<gene>
    <name evidence="1" type="ORF">HCN44_006050</name>
</gene>
<proteinExistence type="predicted"/>
<reference evidence="1 2" key="1">
    <citation type="submission" date="2020-08" db="EMBL/GenBank/DDBJ databases">
        <title>Aphidius gifuensis genome sequencing and assembly.</title>
        <authorList>
            <person name="Du Z."/>
        </authorList>
    </citation>
    <scope>NUCLEOTIDE SEQUENCE [LARGE SCALE GENOMIC DNA]</scope>
    <source>
        <strain evidence="1">YNYX2018</strain>
        <tissue evidence="1">Adults</tissue>
    </source>
</reference>
<evidence type="ECO:0000313" key="1">
    <source>
        <dbReference type="EMBL" id="KAF7997479.1"/>
    </source>
</evidence>
<evidence type="ECO:0000313" key="2">
    <source>
        <dbReference type="Proteomes" id="UP000639338"/>
    </source>
</evidence>
<name>A0A834Y5C0_APHGI</name>
<dbReference type="AlphaFoldDB" id="A0A834Y5C0"/>
<keyword evidence="2" id="KW-1185">Reference proteome</keyword>
<accession>A0A834Y5C0</accession>